<dbReference type="InterPro" id="IPR011009">
    <property type="entry name" value="Kinase-like_dom_sf"/>
</dbReference>
<dbReference type="Proteomes" id="UP000199207">
    <property type="component" value="Unassembled WGS sequence"/>
</dbReference>
<dbReference type="EMBL" id="FOLM01000003">
    <property type="protein sequence ID" value="SFC43490.1"/>
    <property type="molecule type" value="Genomic_DNA"/>
</dbReference>
<dbReference type="Gene3D" id="1.10.510.10">
    <property type="entry name" value="Transferase(Phosphotransferase) domain 1"/>
    <property type="match status" value="1"/>
</dbReference>
<feature type="region of interest" description="Disordered" evidence="8">
    <location>
        <begin position="352"/>
        <end position="394"/>
    </location>
</feature>
<evidence type="ECO:0000256" key="6">
    <source>
        <dbReference type="ARBA" id="ARBA00022840"/>
    </source>
</evidence>
<dbReference type="InterPro" id="IPR017441">
    <property type="entry name" value="Protein_kinase_ATP_BS"/>
</dbReference>
<keyword evidence="10" id="KW-0723">Serine/threonine-protein kinase</keyword>
<keyword evidence="6 7" id="KW-0067">ATP-binding</keyword>
<feature type="domain" description="Protein kinase" evidence="9">
    <location>
        <begin position="16"/>
        <end position="283"/>
    </location>
</feature>
<dbReference type="Gene3D" id="3.40.50.2300">
    <property type="match status" value="2"/>
</dbReference>
<keyword evidence="2" id="KW-0808">Transferase</keyword>
<dbReference type="SMART" id="SM00220">
    <property type="entry name" value="S_TKc"/>
    <property type="match status" value="1"/>
</dbReference>
<keyword evidence="11" id="KW-1185">Reference proteome</keyword>
<dbReference type="Gene3D" id="3.30.200.20">
    <property type="entry name" value="Phosphorylase Kinase, domain 1"/>
    <property type="match status" value="1"/>
</dbReference>
<proteinExistence type="inferred from homology"/>
<evidence type="ECO:0000256" key="7">
    <source>
        <dbReference type="PROSITE-ProRule" id="PRU10141"/>
    </source>
</evidence>
<dbReference type="InterPro" id="IPR028082">
    <property type="entry name" value="Peripla_BP_I"/>
</dbReference>
<evidence type="ECO:0000313" key="11">
    <source>
        <dbReference type="Proteomes" id="UP000199207"/>
    </source>
</evidence>
<dbReference type="CDD" id="cd14014">
    <property type="entry name" value="STKc_PknB_like"/>
    <property type="match status" value="1"/>
</dbReference>
<dbReference type="SUPFAM" id="SSF56112">
    <property type="entry name" value="Protein kinase-like (PK-like)"/>
    <property type="match status" value="1"/>
</dbReference>
<dbReference type="PROSITE" id="PS00108">
    <property type="entry name" value="PROTEIN_KINASE_ST"/>
    <property type="match status" value="1"/>
</dbReference>
<dbReference type="GO" id="GO:0004674">
    <property type="term" value="F:protein serine/threonine kinase activity"/>
    <property type="evidence" value="ECO:0007669"/>
    <property type="project" value="UniProtKB-KW"/>
</dbReference>
<evidence type="ECO:0000256" key="1">
    <source>
        <dbReference type="ARBA" id="ARBA00010062"/>
    </source>
</evidence>
<dbReference type="AlphaFoldDB" id="A0A1I1JDH2"/>
<evidence type="ECO:0000256" key="4">
    <source>
        <dbReference type="ARBA" id="ARBA00022741"/>
    </source>
</evidence>
<dbReference type="PROSITE" id="PS50011">
    <property type="entry name" value="PROTEIN_KINASE_DOM"/>
    <property type="match status" value="1"/>
</dbReference>
<protein>
    <submittedName>
        <fullName evidence="10">Serine/threonine protein kinase</fullName>
    </submittedName>
</protein>
<dbReference type="PROSITE" id="PS00107">
    <property type="entry name" value="PROTEIN_KINASE_ATP"/>
    <property type="match status" value="1"/>
</dbReference>
<dbReference type="InterPro" id="IPR000719">
    <property type="entry name" value="Prot_kinase_dom"/>
</dbReference>
<keyword evidence="4 7" id="KW-0547">Nucleotide-binding</keyword>
<accession>A0A1I1JDH2</accession>
<dbReference type="Pfam" id="PF13458">
    <property type="entry name" value="Peripla_BP_6"/>
    <property type="match status" value="1"/>
</dbReference>
<evidence type="ECO:0000256" key="5">
    <source>
        <dbReference type="ARBA" id="ARBA00022777"/>
    </source>
</evidence>
<reference evidence="10 11" key="1">
    <citation type="submission" date="2016-10" db="EMBL/GenBank/DDBJ databases">
        <authorList>
            <person name="de Groot N.N."/>
        </authorList>
    </citation>
    <scope>NUCLEOTIDE SEQUENCE [LARGE SCALE GENOMIC DNA]</scope>
    <source>
        <strain evidence="10 11">CGMCC 4.5739</strain>
    </source>
</reference>
<dbReference type="Pfam" id="PF00069">
    <property type="entry name" value="Pkinase"/>
    <property type="match status" value="1"/>
</dbReference>
<organism evidence="10 11">
    <name type="scientific">Streptomyces aidingensis</name>
    <dbReference type="NCBI Taxonomy" id="910347"/>
    <lineage>
        <taxon>Bacteria</taxon>
        <taxon>Bacillati</taxon>
        <taxon>Actinomycetota</taxon>
        <taxon>Actinomycetes</taxon>
        <taxon>Kitasatosporales</taxon>
        <taxon>Streptomycetaceae</taxon>
        <taxon>Streptomyces</taxon>
    </lineage>
</organism>
<comment type="similarity">
    <text evidence="1">Belongs to the leucine-binding protein family.</text>
</comment>
<dbReference type="GO" id="GO:0005524">
    <property type="term" value="F:ATP binding"/>
    <property type="evidence" value="ECO:0007669"/>
    <property type="project" value="UniProtKB-UniRule"/>
</dbReference>
<dbReference type="STRING" id="910347.SAMN05421773_103288"/>
<keyword evidence="3" id="KW-0732">Signal</keyword>
<evidence type="ECO:0000256" key="2">
    <source>
        <dbReference type="ARBA" id="ARBA00022679"/>
    </source>
</evidence>
<evidence type="ECO:0000259" key="9">
    <source>
        <dbReference type="PROSITE" id="PS50011"/>
    </source>
</evidence>
<dbReference type="CDD" id="cd06342">
    <property type="entry name" value="PBP1_ABC_LIVBP-like"/>
    <property type="match status" value="1"/>
</dbReference>
<dbReference type="PANTHER" id="PTHR43289">
    <property type="entry name" value="MITOGEN-ACTIVATED PROTEIN KINASE KINASE KINASE 20-RELATED"/>
    <property type="match status" value="1"/>
</dbReference>
<dbReference type="InterPro" id="IPR028081">
    <property type="entry name" value="Leu-bd"/>
</dbReference>
<gene>
    <name evidence="10" type="ORF">SAMN05421773_103288</name>
</gene>
<dbReference type="RefSeq" id="WP_093838108.1">
    <property type="nucleotide sequence ID" value="NZ_FOLM01000003.1"/>
</dbReference>
<evidence type="ECO:0000256" key="8">
    <source>
        <dbReference type="SAM" id="MobiDB-lite"/>
    </source>
</evidence>
<keyword evidence="5 10" id="KW-0418">Kinase</keyword>
<feature type="compositionally biased region" description="Gly residues" evidence="8">
    <location>
        <begin position="352"/>
        <end position="373"/>
    </location>
</feature>
<dbReference type="PANTHER" id="PTHR43289:SF34">
    <property type="entry name" value="SERINE_THREONINE-PROTEIN KINASE YBDM-RELATED"/>
    <property type="match status" value="1"/>
</dbReference>
<dbReference type="OrthoDB" id="9762169at2"/>
<dbReference type="InterPro" id="IPR008271">
    <property type="entry name" value="Ser/Thr_kinase_AS"/>
</dbReference>
<evidence type="ECO:0000256" key="3">
    <source>
        <dbReference type="ARBA" id="ARBA00022729"/>
    </source>
</evidence>
<dbReference type="SUPFAM" id="SSF53822">
    <property type="entry name" value="Periplasmic binding protein-like I"/>
    <property type="match status" value="1"/>
</dbReference>
<name>A0A1I1JDH2_9ACTN</name>
<feature type="binding site" evidence="7">
    <location>
        <position position="44"/>
    </location>
    <ligand>
        <name>ATP</name>
        <dbReference type="ChEBI" id="CHEBI:30616"/>
    </ligand>
</feature>
<evidence type="ECO:0000313" key="10">
    <source>
        <dbReference type="EMBL" id="SFC43490.1"/>
    </source>
</evidence>
<sequence>MTEPLRPADPSALGGHRLLGRLGAGGMGVVYLGRTGAGALAAVKMIQADLADDPEFRARFRREVQHARRVTSAWAVPVTGADTEAPRPWMATAFVPGPSLAEAVTRCGPLPPRAVLILARMLARALTAVHAAGLVHRDVKPQNVLLGPDGPRLIDFGIARPAEGATTLTGEGMVLGTPGFLAPEQAEGRTGATGPAADVFSLGCLLAYAATGRPPFGTGTPDALLYRTVHDEPDLSGLDGAEHAPLAALLRRCLAKDPAARPAPEALDAEITEDVPDGSVSWLPDDVVRLMAVRAAELLALPDIEPTEIGTPAGPARPGRRRLLTLAAGGAVALAGGAGALWALSGSGDGNSDGAGNGDGGPDPAAGGSGSGGPRIAVHADLSGPGRAAGQAQERGVRLAVEEFNARPDAPFTLSLVVEDDGGDPQRAAEAAARLAGDPAVLAVIGPTHDATALTALPRYEEAQLAMVAVSPGRDTLAAEALVLEESLVLVRTRPSDIYLSVPLATLLLGSPAPGYPGVLQDRALGIQSQVTASLVHTLVRDSGGVTHPRVVPPGVLDNEGYGTVVAEMLAAGIDALVYAGPADGAAAVARELAAAGFTGPRYGIQPVLDPVFPERAGEAAEGWTLVSSFTDPVALPAAGDFVAAHRKAHGEEPGPWAAEAYDAATLVVRALGSAPGGPPDRAELAPMLREATLEGIAKSYAFSPDGSFAGEGTFLYRVENGGFTFLGPAAAPA</sequence>